<protein>
    <submittedName>
        <fullName evidence="1">Uncharacterized protein</fullName>
    </submittedName>
</protein>
<dbReference type="EMBL" id="PQFZ01000004">
    <property type="protein sequence ID" value="POR53310.1"/>
    <property type="molecule type" value="Genomic_DNA"/>
</dbReference>
<proteinExistence type="predicted"/>
<keyword evidence="2" id="KW-1185">Reference proteome</keyword>
<evidence type="ECO:0000313" key="1">
    <source>
        <dbReference type="EMBL" id="POR53310.1"/>
    </source>
</evidence>
<dbReference type="AlphaFoldDB" id="A0A2S4MEX8"/>
<accession>A0A2S4MEX8</accession>
<dbReference type="RefSeq" id="WP_146055864.1">
    <property type="nucleotide sequence ID" value="NZ_PQFZ01000004.1"/>
</dbReference>
<organism evidence="1 2">
    <name type="scientific">Bosea psychrotolerans</name>
    <dbReference type="NCBI Taxonomy" id="1871628"/>
    <lineage>
        <taxon>Bacteria</taxon>
        <taxon>Pseudomonadati</taxon>
        <taxon>Pseudomonadota</taxon>
        <taxon>Alphaproteobacteria</taxon>
        <taxon>Hyphomicrobiales</taxon>
        <taxon>Boseaceae</taxon>
        <taxon>Bosea</taxon>
    </lineage>
</organism>
<name>A0A2S4MEX8_9HYPH</name>
<reference evidence="1 2" key="1">
    <citation type="submission" date="2018-01" db="EMBL/GenBank/DDBJ databases">
        <title>Genomic Encyclopedia of Type Strains, Phase III (KMG-III): the genomes of soil and plant-associated and newly described type strains.</title>
        <authorList>
            <person name="Whitman W."/>
        </authorList>
    </citation>
    <scope>NUCLEOTIDE SEQUENCE [LARGE SCALE GENOMIC DNA]</scope>
    <source>
        <strain evidence="1 2">1131</strain>
    </source>
</reference>
<sequence>MAIVALGMPGQFTAWGFEALGLLLQTVNPGFEHRWIDRFDSCEQGLSATALVCSQFPSRSLRDAVLAQQMPIVAFTTSGAAAVCHQLEHHQGSVLEAVRTVGASVALLTDCLQRRRALILDTSDRLEPRQLLGAMARHLGVVLPGDVLEPLLASIGPLPPHSSGARPLSESEEAIVTLVLENAVAHLHDPGVPLKSIWPHRVFFAGDRPDEEAPLVADATGGSRVLYYGPYLHLSAGRWSAKLTLGFTKEAIGLPLKVSAFGPNLLGEARMRPRREGIFAAQFSFSVAEPEHPVEFHIRTEEGAIEGRVALGQVELTHSAAAQGVM</sequence>
<comment type="caution">
    <text evidence="1">The sequence shown here is derived from an EMBL/GenBank/DDBJ whole genome shotgun (WGS) entry which is preliminary data.</text>
</comment>
<gene>
    <name evidence="1" type="ORF">CYD53_104286</name>
</gene>
<dbReference type="OrthoDB" id="7207000at2"/>
<dbReference type="Proteomes" id="UP000236919">
    <property type="component" value="Unassembled WGS sequence"/>
</dbReference>
<evidence type="ECO:0000313" key="2">
    <source>
        <dbReference type="Proteomes" id="UP000236919"/>
    </source>
</evidence>